<dbReference type="PANTHER" id="PTHR30531">
    <property type="entry name" value="FLAGELLAR BIOSYNTHETIC PROTEIN FLHB"/>
    <property type="match status" value="1"/>
</dbReference>
<dbReference type="PRINTS" id="PR00950">
    <property type="entry name" value="TYPE3IMSPROT"/>
</dbReference>
<dbReference type="AlphaFoldDB" id="A0AAW7JVD2"/>
<evidence type="ECO:0000256" key="4">
    <source>
        <dbReference type="ARBA" id="ARBA00022692"/>
    </source>
</evidence>
<keyword evidence="3" id="KW-1003">Cell membrane</keyword>
<dbReference type="Proteomes" id="UP001167864">
    <property type="component" value="Unassembled WGS sequence"/>
</dbReference>
<dbReference type="Pfam" id="PF01312">
    <property type="entry name" value="Bac_export_2"/>
    <property type="match status" value="1"/>
</dbReference>
<dbReference type="GO" id="GO:0009306">
    <property type="term" value="P:protein secretion"/>
    <property type="evidence" value="ECO:0007669"/>
    <property type="project" value="InterPro"/>
</dbReference>
<evidence type="ECO:0000256" key="8">
    <source>
        <dbReference type="SAM" id="Phobius"/>
    </source>
</evidence>
<keyword evidence="5 8" id="KW-1133">Transmembrane helix</keyword>
<dbReference type="GO" id="GO:0005886">
    <property type="term" value="C:plasma membrane"/>
    <property type="evidence" value="ECO:0007669"/>
    <property type="project" value="UniProtKB-SubCell"/>
</dbReference>
<evidence type="ECO:0000256" key="1">
    <source>
        <dbReference type="ARBA" id="ARBA00004651"/>
    </source>
</evidence>
<dbReference type="EMBL" id="JAUEHU010000001">
    <property type="protein sequence ID" value="MDN0086148.1"/>
    <property type="molecule type" value="Genomic_DNA"/>
</dbReference>
<comment type="similarity">
    <text evidence="2">Belongs to the type III secretion exporter family.</text>
</comment>
<feature type="transmembrane region" description="Helical" evidence="8">
    <location>
        <begin position="29"/>
        <end position="48"/>
    </location>
</feature>
<comment type="caution">
    <text evidence="9">The sequence shown here is derived from an EMBL/GenBank/DDBJ whole genome shotgun (WGS) entry which is preliminary data.</text>
</comment>
<evidence type="ECO:0000313" key="9">
    <source>
        <dbReference type="EMBL" id="MDN0086148.1"/>
    </source>
</evidence>
<keyword evidence="4 8" id="KW-0812">Transmembrane</keyword>
<reference evidence="9" key="1">
    <citation type="submission" date="2023-06" db="EMBL/GenBank/DDBJ databases">
        <authorList>
            <person name="Polev D.E."/>
            <person name="Saitova A.T."/>
            <person name="Bogumilchik E.A."/>
            <person name="Kokorina G.I."/>
            <person name="Voskresenskaia E.A."/>
        </authorList>
    </citation>
    <scope>NUCLEOTIDE SEQUENCE</scope>
    <source>
        <strain evidence="9">2145 StPb PI</strain>
    </source>
</reference>
<dbReference type="RefSeq" id="WP_289817542.1">
    <property type="nucleotide sequence ID" value="NZ_JAUEHU010000001.1"/>
</dbReference>
<dbReference type="Gene3D" id="3.40.1690.10">
    <property type="entry name" value="secretion proteins EscU"/>
    <property type="match status" value="1"/>
</dbReference>
<evidence type="ECO:0000313" key="10">
    <source>
        <dbReference type="Proteomes" id="UP001167864"/>
    </source>
</evidence>
<keyword evidence="7 8" id="KW-0472">Membrane</keyword>
<feature type="transmembrane region" description="Helical" evidence="8">
    <location>
        <begin position="182"/>
        <end position="204"/>
    </location>
</feature>
<keyword evidence="6" id="KW-0843">Virulence</keyword>
<dbReference type="Gene3D" id="6.10.250.2080">
    <property type="match status" value="1"/>
</dbReference>
<evidence type="ECO:0000256" key="6">
    <source>
        <dbReference type="ARBA" id="ARBA00023026"/>
    </source>
</evidence>
<dbReference type="InterPro" id="IPR006135">
    <property type="entry name" value="T3SS_substrate_exporter"/>
</dbReference>
<accession>A0AAW7JVD2</accession>
<dbReference type="InterPro" id="IPR029025">
    <property type="entry name" value="T3SS_substrate_exporter_C"/>
</dbReference>
<organism evidence="9 10">
    <name type="scientific">Yersinia nurmii</name>
    <dbReference type="NCBI Taxonomy" id="685706"/>
    <lineage>
        <taxon>Bacteria</taxon>
        <taxon>Pseudomonadati</taxon>
        <taxon>Pseudomonadota</taxon>
        <taxon>Gammaproteobacteria</taxon>
        <taxon>Enterobacterales</taxon>
        <taxon>Yersiniaceae</taxon>
        <taxon>Yersinia</taxon>
    </lineage>
</organism>
<evidence type="ECO:0000256" key="7">
    <source>
        <dbReference type="ARBA" id="ARBA00023136"/>
    </source>
</evidence>
<evidence type="ECO:0000256" key="2">
    <source>
        <dbReference type="ARBA" id="ARBA00010690"/>
    </source>
</evidence>
<gene>
    <name evidence="9" type="ORF">QVN42_01860</name>
</gene>
<dbReference type="PANTHER" id="PTHR30531:SF14">
    <property type="entry name" value="SURFACE PRESENTATION OF ANTIGENS PROTEIN SPAS"/>
    <property type="match status" value="1"/>
</dbReference>
<dbReference type="NCBIfam" id="NF006017">
    <property type="entry name" value="PRK08156.1"/>
    <property type="match status" value="1"/>
</dbReference>
<protein>
    <submittedName>
        <fullName evidence="9">EscU/YscU/HrcU family type III secretion system export apparatus switch protein</fullName>
    </submittedName>
</protein>
<evidence type="ECO:0000256" key="3">
    <source>
        <dbReference type="ARBA" id="ARBA00022475"/>
    </source>
</evidence>
<dbReference type="InterPro" id="IPR006307">
    <property type="entry name" value="BsaZ-like"/>
</dbReference>
<feature type="transmembrane region" description="Helical" evidence="8">
    <location>
        <begin position="81"/>
        <end position="106"/>
    </location>
</feature>
<proteinExistence type="inferred from homology"/>
<dbReference type="NCBIfam" id="TIGR01404">
    <property type="entry name" value="FlhB_rel_III"/>
    <property type="match status" value="1"/>
</dbReference>
<feature type="transmembrane region" description="Helical" evidence="8">
    <location>
        <begin position="135"/>
        <end position="153"/>
    </location>
</feature>
<dbReference type="SUPFAM" id="SSF160544">
    <property type="entry name" value="EscU C-terminal domain-like"/>
    <property type="match status" value="1"/>
</dbReference>
<sequence>MSSNKTEQPTQKKLKDAAKKGQSFKSKDLIISCLILIGAEYIINISSFSEMGKIVTEVIANGFSNTFHEYARMVAWTGLKLLLPFLLLCIFASVFPTLLQTGFLIATKALKINFAALNPASGVKKLFSLRSVKDVIKSCLYLVSFIVATNIFWEKNKELLYSQVNGAPQQIILVWGELFHSLIMICLSCLLMVIILDALAEFFLHIKDNKMDKQEVKREAKEQDGNPEMKSKRKEIHMEMLSEQVKSDIENSKVIVANPTHIAVGIYLNLDVIPIPFISVLETNQRAIAVRAYAKKVGIPVIEDVKLARQIFKTHRRYSFVSMEELDEVLRLLAWLEQVENAWSSEVPKE</sequence>
<comment type="subcellular location">
    <subcellularLocation>
        <location evidence="1">Cell membrane</location>
        <topology evidence="1">Multi-pass membrane protein</topology>
    </subcellularLocation>
</comment>
<name>A0AAW7JVD2_9GAMM</name>
<evidence type="ECO:0000256" key="5">
    <source>
        <dbReference type="ARBA" id="ARBA00022989"/>
    </source>
</evidence>